<organism evidence="5 6">
    <name type="scientific">Inconstantimicrobium porci</name>
    <dbReference type="NCBI Taxonomy" id="2652291"/>
    <lineage>
        <taxon>Bacteria</taxon>
        <taxon>Bacillati</taxon>
        <taxon>Bacillota</taxon>
        <taxon>Clostridia</taxon>
        <taxon>Eubacteriales</taxon>
        <taxon>Clostridiaceae</taxon>
        <taxon>Inconstantimicrobium</taxon>
    </lineage>
</organism>
<dbReference type="GO" id="GO:0045892">
    <property type="term" value="P:negative regulation of DNA-templated transcription"/>
    <property type="evidence" value="ECO:0007669"/>
    <property type="project" value="TreeGrafter"/>
</dbReference>
<proteinExistence type="predicted"/>
<keyword evidence="6" id="KW-1185">Reference proteome</keyword>
<dbReference type="Gene3D" id="3.40.1410.10">
    <property type="entry name" value="Chorismate lyase-like"/>
    <property type="match status" value="1"/>
</dbReference>
<dbReference type="SMART" id="SM00345">
    <property type="entry name" value="HTH_GNTR"/>
    <property type="match status" value="1"/>
</dbReference>
<dbReference type="Pfam" id="PF07702">
    <property type="entry name" value="UTRA"/>
    <property type="match status" value="1"/>
</dbReference>
<gene>
    <name evidence="5" type="ORF">FYJ33_03390</name>
</gene>
<protein>
    <submittedName>
        <fullName evidence="5">GntR family transcriptional regulator</fullName>
    </submittedName>
</protein>
<name>A0A7X2MXK1_9CLOT</name>
<keyword evidence="1" id="KW-0805">Transcription regulation</keyword>
<evidence type="ECO:0000313" key="5">
    <source>
        <dbReference type="EMBL" id="MSR90485.1"/>
    </source>
</evidence>
<dbReference type="Pfam" id="PF00392">
    <property type="entry name" value="GntR"/>
    <property type="match status" value="1"/>
</dbReference>
<accession>A0A7X2MXK1</accession>
<dbReference type="InterPro" id="IPR050679">
    <property type="entry name" value="Bact_HTH_transcr_reg"/>
</dbReference>
<evidence type="ECO:0000256" key="1">
    <source>
        <dbReference type="ARBA" id="ARBA00023015"/>
    </source>
</evidence>
<dbReference type="SMART" id="SM00866">
    <property type="entry name" value="UTRA"/>
    <property type="match status" value="1"/>
</dbReference>
<dbReference type="PANTHER" id="PTHR44846">
    <property type="entry name" value="MANNOSYL-D-GLYCERATE TRANSPORT/METABOLISM SYSTEM REPRESSOR MNGR-RELATED"/>
    <property type="match status" value="1"/>
</dbReference>
<dbReference type="EMBL" id="VULX01000002">
    <property type="protein sequence ID" value="MSR90485.1"/>
    <property type="molecule type" value="Genomic_DNA"/>
</dbReference>
<keyword evidence="2" id="KW-0238">DNA-binding</keyword>
<dbReference type="AlphaFoldDB" id="A0A7X2MXK1"/>
<keyword evidence="3" id="KW-0804">Transcription</keyword>
<dbReference type="InterPro" id="IPR036390">
    <property type="entry name" value="WH_DNA-bd_sf"/>
</dbReference>
<evidence type="ECO:0000256" key="2">
    <source>
        <dbReference type="ARBA" id="ARBA00023125"/>
    </source>
</evidence>
<evidence type="ECO:0000256" key="3">
    <source>
        <dbReference type="ARBA" id="ARBA00023163"/>
    </source>
</evidence>
<sequence>MINKKSPIPVYYQLEEDIKCKIEQGVWQVGQCISSERELAEEYGVSRMTVRQSLGELVQDGILVREKGRGTFVCKPKVKQRDMMSFSEVIAKSGRTLKTKIIEFQIIDRPSEYDDIFKFSKLYKINRLRIVDEDIVANEIVYIPCEYCGVVTENMLEGSLFKMLKSLGFDIKSSDASIVAVNMNEKYRKIFKVNNDVPLLRTKSKFFTSDDTVIYVEDSVYRSDKYVLEVNIAKRDAKIK</sequence>
<dbReference type="PROSITE" id="PS50949">
    <property type="entry name" value="HTH_GNTR"/>
    <property type="match status" value="1"/>
</dbReference>
<dbReference type="FunFam" id="1.10.10.10:FF:000079">
    <property type="entry name" value="GntR family transcriptional regulator"/>
    <property type="match status" value="1"/>
</dbReference>
<dbReference type="GO" id="GO:0003677">
    <property type="term" value="F:DNA binding"/>
    <property type="evidence" value="ECO:0007669"/>
    <property type="project" value="UniProtKB-KW"/>
</dbReference>
<dbReference type="Gene3D" id="1.10.10.10">
    <property type="entry name" value="Winged helix-like DNA-binding domain superfamily/Winged helix DNA-binding domain"/>
    <property type="match status" value="1"/>
</dbReference>
<dbReference type="InterPro" id="IPR000524">
    <property type="entry name" value="Tscrpt_reg_HTH_GntR"/>
</dbReference>
<reference evidence="5 6" key="1">
    <citation type="submission" date="2019-08" db="EMBL/GenBank/DDBJ databases">
        <title>In-depth cultivation of the pig gut microbiome towards novel bacterial diversity and tailored functional studies.</title>
        <authorList>
            <person name="Wylensek D."/>
            <person name="Hitch T.C.A."/>
            <person name="Clavel T."/>
        </authorList>
    </citation>
    <scope>NUCLEOTIDE SEQUENCE [LARGE SCALE GENOMIC DNA]</scope>
    <source>
        <strain evidence="5 6">WCA-383-APC-5B</strain>
    </source>
</reference>
<dbReference type="GO" id="GO:0003700">
    <property type="term" value="F:DNA-binding transcription factor activity"/>
    <property type="evidence" value="ECO:0007669"/>
    <property type="project" value="InterPro"/>
</dbReference>
<dbReference type="InterPro" id="IPR036388">
    <property type="entry name" value="WH-like_DNA-bd_sf"/>
</dbReference>
<dbReference type="Proteomes" id="UP000460287">
    <property type="component" value="Unassembled WGS sequence"/>
</dbReference>
<evidence type="ECO:0000313" key="6">
    <source>
        <dbReference type="Proteomes" id="UP000460287"/>
    </source>
</evidence>
<evidence type="ECO:0000259" key="4">
    <source>
        <dbReference type="PROSITE" id="PS50949"/>
    </source>
</evidence>
<dbReference type="CDD" id="cd07377">
    <property type="entry name" value="WHTH_GntR"/>
    <property type="match status" value="1"/>
</dbReference>
<dbReference type="InterPro" id="IPR028978">
    <property type="entry name" value="Chorismate_lyase_/UTRA_dom_sf"/>
</dbReference>
<dbReference type="RefSeq" id="WP_154530365.1">
    <property type="nucleotide sequence ID" value="NZ_JAQXTV010000057.1"/>
</dbReference>
<dbReference type="PANTHER" id="PTHR44846:SF1">
    <property type="entry name" value="MANNOSYL-D-GLYCERATE TRANSPORT_METABOLISM SYSTEM REPRESSOR MNGR-RELATED"/>
    <property type="match status" value="1"/>
</dbReference>
<comment type="caution">
    <text evidence="5">The sequence shown here is derived from an EMBL/GenBank/DDBJ whole genome shotgun (WGS) entry which is preliminary data.</text>
</comment>
<dbReference type="InterPro" id="IPR011663">
    <property type="entry name" value="UTRA"/>
</dbReference>
<dbReference type="SUPFAM" id="SSF46785">
    <property type="entry name" value="Winged helix' DNA-binding domain"/>
    <property type="match status" value="1"/>
</dbReference>
<feature type="domain" description="HTH gntR-type" evidence="4">
    <location>
        <begin position="8"/>
        <end position="76"/>
    </location>
</feature>
<dbReference type="PRINTS" id="PR00035">
    <property type="entry name" value="HTHGNTR"/>
</dbReference>
<dbReference type="SUPFAM" id="SSF64288">
    <property type="entry name" value="Chorismate lyase-like"/>
    <property type="match status" value="1"/>
</dbReference>